<dbReference type="InterPro" id="IPR003439">
    <property type="entry name" value="ABC_transporter-like_ATP-bd"/>
</dbReference>
<dbReference type="InterPro" id="IPR027417">
    <property type="entry name" value="P-loop_NTPase"/>
</dbReference>
<dbReference type="Gene3D" id="3.40.50.300">
    <property type="entry name" value="P-loop containing nucleotide triphosphate hydrolases"/>
    <property type="match status" value="2"/>
</dbReference>
<dbReference type="AlphaFoldDB" id="X1IMX6"/>
<keyword evidence="1" id="KW-0547">Nucleotide-binding</keyword>
<proteinExistence type="predicted"/>
<organism evidence="4">
    <name type="scientific">marine sediment metagenome</name>
    <dbReference type="NCBI Taxonomy" id="412755"/>
    <lineage>
        <taxon>unclassified sequences</taxon>
        <taxon>metagenomes</taxon>
        <taxon>ecological metagenomes</taxon>
    </lineage>
</organism>
<evidence type="ECO:0000256" key="2">
    <source>
        <dbReference type="ARBA" id="ARBA00022840"/>
    </source>
</evidence>
<comment type="caution">
    <text evidence="4">The sequence shown here is derived from an EMBL/GenBank/DDBJ whole genome shotgun (WGS) entry which is preliminary data.</text>
</comment>
<sequence length="254" mass="28881">PTIFRDLSIAENVFMGHQECSQITRRINWKKMYKDTEKLLESLEVNLNPRAKVRNLSAAEQQLVEIVKALSLNSKILIMDEPTSALTLHEVKDLFKIIKRLKSSGTSIIFISHRIEETFEIADRVTVLRDGHYIGTRNTSTLTIDELIKMMVGRVLKDMFPKINVERGEPVLQVEALTKERQFYDISFKLHKGEILGFSGLIGAGRSELARVIFGLENPDSGKIFVNGKQVHIRNPGMAMGHGLAYLPEERQHQ</sequence>
<evidence type="ECO:0000256" key="1">
    <source>
        <dbReference type="ARBA" id="ARBA00022741"/>
    </source>
</evidence>
<dbReference type="PANTHER" id="PTHR43790:SF2">
    <property type="entry name" value="AUTOINDUCER 2 IMPORT ATP-BINDING PROTEIN LSRA"/>
    <property type="match status" value="1"/>
</dbReference>
<dbReference type="SUPFAM" id="SSF52540">
    <property type="entry name" value="P-loop containing nucleoside triphosphate hydrolases"/>
    <property type="match status" value="2"/>
</dbReference>
<reference evidence="4" key="1">
    <citation type="journal article" date="2014" name="Front. Microbiol.">
        <title>High frequency of phylogenetically diverse reductive dehalogenase-homologous genes in deep subseafloor sedimentary metagenomes.</title>
        <authorList>
            <person name="Kawai M."/>
            <person name="Futagami T."/>
            <person name="Toyoda A."/>
            <person name="Takaki Y."/>
            <person name="Nishi S."/>
            <person name="Hori S."/>
            <person name="Arai W."/>
            <person name="Tsubouchi T."/>
            <person name="Morono Y."/>
            <person name="Uchiyama I."/>
            <person name="Ito T."/>
            <person name="Fujiyama A."/>
            <person name="Inagaki F."/>
            <person name="Takami H."/>
        </authorList>
    </citation>
    <scope>NUCLEOTIDE SEQUENCE</scope>
    <source>
        <strain evidence="4">Expedition CK06-06</strain>
    </source>
</reference>
<keyword evidence="2" id="KW-0067">ATP-binding</keyword>
<accession>X1IMX6</accession>
<name>X1IMX6_9ZZZZ</name>
<evidence type="ECO:0000313" key="4">
    <source>
        <dbReference type="EMBL" id="GAH83057.1"/>
    </source>
</evidence>
<dbReference type="EMBL" id="BARU01035664">
    <property type="protein sequence ID" value="GAH83057.1"/>
    <property type="molecule type" value="Genomic_DNA"/>
</dbReference>
<protein>
    <recommendedName>
        <fullName evidence="3">ABC transporter domain-containing protein</fullName>
    </recommendedName>
</protein>
<dbReference type="GO" id="GO:0016887">
    <property type="term" value="F:ATP hydrolysis activity"/>
    <property type="evidence" value="ECO:0007669"/>
    <property type="project" value="InterPro"/>
</dbReference>
<feature type="domain" description="ABC transporter" evidence="3">
    <location>
        <begin position="185"/>
        <end position="252"/>
    </location>
</feature>
<feature type="non-terminal residue" evidence="4">
    <location>
        <position position="254"/>
    </location>
</feature>
<gene>
    <name evidence="4" type="ORF">S03H2_55781</name>
</gene>
<dbReference type="GO" id="GO:0005524">
    <property type="term" value="F:ATP binding"/>
    <property type="evidence" value="ECO:0007669"/>
    <property type="project" value="UniProtKB-KW"/>
</dbReference>
<feature type="non-terminal residue" evidence="4">
    <location>
        <position position="1"/>
    </location>
</feature>
<feature type="domain" description="ABC transporter" evidence="3">
    <location>
        <begin position="3"/>
        <end position="84"/>
    </location>
</feature>
<evidence type="ECO:0000259" key="3">
    <source>
        <dbReference type="Pfam" id="PF00005"/>
    </source>
</evidence>
<dbReference type="PANTHER" id="PTHR43790">
    <property type="entry name" value="CARBOHYDRATE TRANSPORT ATP-BINDING PROTEIN MG119-RELATED"/>
    <property type="match status" value="1"/>
</dbReference>
<dbReference type="InterPro" id="IPR050107">
    <property type="entry name" value="ABC_carbohydrate_import_ATPase"/>
</dbReference>
<dbReference type="Pfam" id="PF00005">
    <property type="entry name" value="ABC_tran"/>
    <property type="match status" value="2"/>
</dbReference>